<feature type="transmembrane region" description="Helical" evidence="7">
    <location>
        <begin position="232"/>
        <end position="263"/>
    </location>
</feature>
<comment type="subcellular location">
    <subcellularLocation>
        <location evidence="1">Cell membrane</location>
        <topology evidence="1">Multi-pass membrane protein</topology>
    </subcellularLocation>
    <subcellularLocation>
        <location evidence="6">Membrane</location>
        <topology evidence="6">Multi-pass membrane protein</topology>
    </subcellularLocation>
</comment>
<dbReference type="PANTHER" id="PTHR30625">
    <property type="entry name" value="PROTEIN TOLQ"/>
    <property type="match status" value="1"/>
</dbReference>
<evidence type="ECO:0000259" key="8">
    <source>
        <dbReference type="Pfam" id="PF01618"/>
    </source>
</evidence>
<sequence length="507" mass="55334">MPTFSKFLCPHCSKTLKVPEELAGKTRTCPYCRESIRIPGNSLSTLGLTNFPSDTGDLPSGAPADKSTSATLLGDEADSASSDVSLILSGLIALGLSVAIFVAMLPFRSNMLGQIFWDRGVIPYWLTIVFSWGVAILFLKWLHIKRQKEAMLLDVLPTEISEEINPKSLDRFVHHIRELPGSSSKSYLINRVLRGIEHFRVRKSAAETVTMMESQSSIDINNVTGSYSYVKVFLWTLPILGFIGTVLGLSVAVASLAASLAAASDMNALKGAMNAVFAGLATAFDTTLLALIMSVVIKIPMSALQKSEEDLITSVDEYCNENFLRRLNDGKEGGSERGAGGSTSAFREAVEAAMGTHHAELEKWLAKLDSIGGKLTTQMSESWEKVASRFQKHQLDFAAQLREQQTAHQQQLHDQLQQMAQAAQAIQSTLASVATQTEQLQNNVNQSFSTTQTHLQTQFQGLENGLSSLNNVLVKLGEQSIVIQQMPAATETPKRRRGGWLGSLGWK</sequence>
<keyword evidence="6" id="KW-0813">Transport</keyword>
<dbReference type="EMBL" id="LYDR01000110">
    <property type="protein sequence ID" value="ODA30438.1"/>
    <property type="molecule type" value="Genomic_DNA"/>
</dbReference>
<dbReference type="GO" id="GO:0005886">
    <property type="term" value="C:plasma membrane"/>
    <property type="evidence" value="ECO:0007669"/>
    <property type="project" value="UniProtKB-SubCell"/>
</dbReference>
<dbReference type="InterPro" id="IPR050790">
    <property type="entry name" value="ExbB/TolQ_transport"/>
</dbReference>
<evidence type="ECO:0000313" key="10">
    <source>
        <dbReference type="Proteomes" id="UP000094828"/>
    </source>
</evidence>
<reference evidence="9 10" key="1">
    <citation type="submission" date="2016-05" db="EMBL/GenBank/DDBJ databases">
        <title>Genomic and physiological characterization of Planctopirus sp. isolated from fresh water lake.</title>
        <authorList>
            <person name="Subhash Y."/>
            <person name="Ramana C."/>
        </authorList>
    </citation>
    <scope>NUCLEOTIDE SEQUENCE [LARGE SCALE GENOMIC DNA]</scope>
    <source>
        <strain evidence="9 10">JC280</strain>
    </source>
</reference>
<evidence type="ECO:0000256" key="1">
    <source>
        <dbReference type="ARBA" id="ARBA00004651"/>
    </source>
</evidence>
<evidence type="ECO:0000256" key="6">
    <source>
        <dbReference type="RuleBase" id="RU004057"/>
    </source>
</evidence>
<evidence type="ECO:0000256" key="4">
    <source>
        <dbReference type="ARBA" id="ARBA00022989"/>
    </source>
</evidence>
<gene>
    <name evidence="9" type="ORF">A6X21_00825</name>
</gene>
<dbReference type="Pfam" id="PF01618">
    <property type="entry name" value="MotA_ExbB"/>
    <property type="match status" value="1"/>
</dbReference>
<keyword evidence="3 7" id="KW-0812">Transmembrane</keyword>
<evidence type="ECO:0000256" key="5">
    <source>
        <dbReference type="ARBA" id="ARBA00023136"/>
    </source>
</evidence>
<accession>A0A1C3EB36</accession>
<evidence type="ECO:0000313" key="9">
    <source>
        <dbReference type="EMBL" id="ODA30438.1"/>
    </source>
</evidence>
<evidence type="ECO:0000256" key="7">
    <source>
        <dbReference type="SAM" id="Phobius"/>
    </source>
</evidence>
<evidence type="ECO:0000256" key="2">
    <source>
        <dbReference type="ARBA" id="ARBA00022475"/>
    </source>
</evidence>
<dbReference type="SUPFAM" id="SSF58113">
    <property type="entry name" value="Apolipoprotein A-I"/>
    <property type="match status" value="1"/>
</dbReference>
<feature type="transmembrane region" description="Helical" evidence="7">
    <location>
        <begin position="275"/>
        <end position="297"/>
    </location>
</feature>
<keyword evidence="10" id="KW-1185">Reference proteome</keyword>
<dbReference type="Proteomes" id="UP000094828">
    <property type="component" value="Unassembled WGS sequence"/>
</dbReference>
<organism evidence="9 10">
    <name type="scientific">Planctopirus hydrillae</name>
    <dbReference type="NCBI Taxonomy" id="1841610"/>
    <lineage>
        <taxon>Bacteria</taxon>
        <taxon>Pseudomonadati</taxon>
        <taxon>Planctomycetota</taxon>
        <taxon>Planctomycetia</taxon>
        <taxon>Planctomycetales</taxon>
        <taxon>Planctomycetaceae</taxon>
        <taxon>Planctopirus</taxon>
    </lineage>
</organism>
<dbReference type="OrthoDB" id="5290956at2"/>
<keyword evidence="4 7" id="KW-1133">Transmembrane helix</keyword>
<keyword evidence="5 7" id="KW-0472">Membrane</keyword>
<proteinExistence type="inferred from homology"/>
<dbReference type="AlphaFoldDB" id="A0A1C3EB36"/>
<name>A0A1C3EB36_9PLAN</name>
<dbReference type="PANTHER" id="PTHR30625:SF11">
    <property type="entry name" value="MOTA_TOLQ_EXBB PROTON CHANNEL DOMAIN-CONTAINING PROTEIN"/>
    <property type="match status" value="1"/>
</dbReference>
<keyword evidence="2" id="KW-1003">Cell membrane</keyword>
<evidence type="ECO:0000256" key="3">
    <source>
        <dbReference type="ARBA" id="ARBA00022692"/>
    </source>
</evidence>
<feature type="transmembrane region" description="Helical" evidence="7">
    <location>
        <begin position="122"/>
        <end position="142"/>
    </location>
</feature>
<dbReference type="RefSeq" id="WP_068848672.1">
    <property type="nucleotide sequence ID" value="NZ_LYDR01000110.1"/>
</dbReference>
<feature type="domain" description="MotA/TolQ/ExbB proton channel" evidence="8">
    <location>
        <begin position="194"/>
        <end position="312"/>
    </location>
</feature>
<dbReference type="InterPro" id="IPR002898">
    <property type="entry name" value="MotA_ExbB_proton_chnl"/>
</dbReference>
<dbReference type="GO" id="GO:0017038">
    <property type="term" value="P:protein import"/>
    <property type="evidence" value="ECO:0007669"/>
    <property type="project" value="TreeGrafter"/>
</dbReference>
<feature type="transmembrane region" description="Helical" evidence="7">
    <location>
        <begin position="86"/>
        <end position="107"/>
    </location>
</feature>
<protein>
    <recommendedName>
        <fullName evidence="8">MotA/TolQ/ExbB proton channel domain-containing protein</fullName>
    </recommendedName>
</protein>
<keyword evidence="6" id="KW-0653">Protein transport</keyword>
<comment type="similarity">
    <text evidence="6">Belongs to the exbB/tolQ family.</text>
</comment>
<dbReference type="STRING" id="1841610.A6X21_00825"/>
<comment type="caution">
    <text evidence="9">The sequence shown here is derived from an EMBL/GenBank/DDBJ whole genome shotgun (WGS) entry which is preliminary data.</text>
</comment>